<organism evidence="2 3">
    <name type="scientific">Paraburkholderia humisilvae</name>
    <dbReference type="NCBI Taxonomy" id="627669"/>
    <lineage>
        <taxon>Bacteria</taxon>
        <taxon>Pseudomonadati</taxon>
        <taxon>Pseudomonadota</taxon>
        <taxon>Betaproteobacteria</taxon>
        <taxon>Burkholderiales</taxon>
        <taxon>Burkholderiaceae</taxon>
        <taxon>Paraburkholderia</taxon>
    </lineage>
</organism>
<dbReference type="EMBL" id="CADIKH010000048">
    <property type="protein sequence ID" value="CAB3770846.1"/>
    <property type="molecule type" value="Genomic_DNA"/>
</dbReference>
<sequence length="80" mass="9040">MRMQELYETLRSFHERLRVELDGKKAWKEELRKVGLVLIGLGLTGPLINGKAGMWPLLVVGMILEALGLMEDSEQDDDDA</sequence>
<dbReference type="Proteomes" id="UP000494363">
    <property type="component" value="Unassembled WGS sequence"/>
</dbReference>
<feature type="transmembrane region" description="Helical" evidence="1">
    <location>
        <begin position="31"/>
        <end position="48"/>
    </location>
</feature>
<name>A0A6J5F0N4_9BURK</name>
<keyword evidence="1" id="KW-0472">Membrane</keyword>
<keyword evidence="1" id="KW-1133">Transmembrane helix</keyword>
<keyword evidence="3" id="KW-1185">Reference proteome</keyword>
<proteinExistence type="predicted"/>
<evidence type="ECO:0000313" key="2">
    <source>
        <dbReference type="EMBL" id="CAB3770846.1"/>
    </source>
</evidence>
<keyword evidence="1" id="KW-0812">Transmembrane</keyword>
<reference evidence="2 3" key="1">
    <citation type="submission" date="2020-04" db="EMBL/GenBank/DDBJ databases">
        <authorList>
            <person name="De Canck E."/>
        </authorList>
    </citation>
    <scope>NUCLEOTIDE SEQUENCE [LARGE SCALE GENOMIC DNA]</scope>
    <source>
        <strain evidence="2 3">LMG 29542</strain>
    </source>
</reference>
<accession>A0A6J5F0N4</accession>
<dbReference type="AlphaFoldDB" id="A0A6J5F0N4"/>
<evidence type="ECO:0000256" key="1">
    <source>
        <dbReference type="SAM" id="Phobius"/>
    </source>
</evidence>
<evidence type="ECO:0000313" key="3">
    <source>
        <dbReference type="Proteomes" id="UP000494363"/>
    </source>
</evidence>
<gene>
    <name evidence="2" type="ORF">LMG29542_06463</name>
</gene>
<protein>
    <submittedName>
        <fullName evidence="2">Uncharacterized protein</fullName>
    </submittedName>
</protein>